<feature type="binding site" evidence="3">
    <location>
        <position position="238"/>
    </location>
    <ligand>
        <name>substrate</name>
    </ligand>
</feature>
<dbReference type="Proteomes" id="UP000254601">
    <property type="component" value="Unassembled WGS sequence"/>
</dbReference>
<feature type="binding site" evidence="2">
    <location>
        <position position="176"/>
    </location>
    <ligand>
        <name>substrate</name>
    </ligand>
</feature>
<dbReference type="GO" id="GO:0046872">
    <property type="term" value="F:metal ion binding"/>
    <property type="evidence" value="ECO:0007669"/>
    <property type="project" value="UniProtKB-KW"/>
</dbReference>
<evidence type="ECO:0000256" key="1">
    <source>
        <dbReference type="ARBA" id="ARBA00022729"/>
    </source>
</evidence>
<feature type="binding site" evidence="2">
    <location>
        <position position="155"/>
    </location>
    <ligand>
        <name>substrate</name>
    </ligand>
</feature>
<evidence type="ECO:0000256" key="3">
    <source>
        <dbReference type="PIRSR" id="PIRSR039026-2"/>
    </source>
</evidence>
<feature type="chain" id="PRO_5016606852" evidence="4">
    <location>
        <begin position="26"/>
        <end position="357"/>
    </location>
</feature>
<dbReference type="EMBL" id="UHIC01000001">
    <property type="protein sequence ID" value="SUO97269.1"/>
    <property type="molecule type" value="Genomic_DNA"/>
</dbReference>
<dbReference type="NCBIfam" id="NF037995">
    <property type="entry name" value="TRAP_S1"/>
    <property type="match status" value="1"/>
</dbReference>
<evidence type="ECO:0000256" key="2">
    <source>
        <dbReference type="PIRSR" id="PIRSR039026-1"/>
    </source>
</evidence>
<dbReference type="InterPro" id="IPR026289">
    <property type="entry name" value="SBP_TakP-like"/>
</dbReference>
<feature type="signal peptide" evidence="4">
    <location>
        <begin position="1"/>
        <end position="25"/>
    </location>
</feature>
<dbReference type="InterPro" id="IPR018389">
    <property type="entry name" value="DctP_fam"/>
</dbReference>
<organism evidence="5 6">
    <name type="scientific">Suttonella ornithocola</name>
    <dbReference type="NCBI Taxonomy" id="279832"/>
    <lineage>
        <taxon>Bacteria</taxon>
        <taxon>Pseudomonadati</taxon>
        <taxon>Pseudomonadota</taxon>
        <taxon>Gammaproteobacteria</taxon>
        <taxon>Cardiobacteriales</taxon>
        <taxon>Cardiobacteriaceae</taxon>
        <taxon>Suttonella</taxon>
    </lineage>
</organism>
<evidence type="ECO:0000313" key="5">
    <source>
        <dbReference type="EMBL" id="SUO97269.1"/>
    </source>
</evidence>
<dbReference type="PIRSF" id="PIRSF039026">
    <property type="entry name" value="SiaP"/>
    <property type="match status" value="1"/>
</dbReference>
<name>A0A380MXI8_9GAMM</name>
<accession>A0A380MXI8</accession>
<gene>
    <name evidence="5" type="primary">siaP_2</name>
    <name evidence="5" type="ORF">NCTC13337_02324</name>
</gene>
<dbReference type="RefSeq" id="WP_072576305.1">
    <property type="nucleotide sequence ID" value="NZ_LWHB01000062.1"/>
</dbReference>
<evidence type="ECO:0000313" key="6">
    <source>
        <dbReference type="Proteomes" id="UP000254601"/>
    </source>
</evidence>
<dbReference type="GO" id="GO:0031317">
    <property type="term" value="C:tripartite ATP-independent periplasmic transporter complex"/>
    <property type="evidence" value="ECO:0007669"/>
    <property type="project" value="InterPro"/>
</dbReference>
<dbReference type="GO" id="GO:0055085">
    <property type="term" value="P:transmembrane transport"/>
    <property type="evidence" value="ECO:0007669"/>
    <property type="project" value="InterPro"/>
</dbReference>
<keyword evidence="3" id="KW-0479">Metal-binding</keyword>
<protein>
    <submittedName>
        <fullName evidence="5">Neu5Ac-binding protein</fullName>
    </submittedName>
</protein>
<dbReference type="CDD" id="cd13604">
    <property type="entry name" value="PBP2_TRAP_ketoacid_lactate_like"/>
    <property type="match status" value="1"/>
</dbReference>
<keyword evidence="6" id="KW-1185">Reference proteome</keyword>
<reference evidence="5 6" key="1">
    <citation type="submission" date="2018-06" db="EMBL/GenBank/DDBJ databases">
        <authorList>
            <consortium name="Pathogen Informatics"/>
            <person name="Doyle S."/>
        </authorList>
    </citation>
    <scope>NUCLEOTIDE SEQUENCE [LARGE SCALE GENOMIC DNA]</scope>
    <source>
        <strain evidence="5 6">NCTC13337</strain>
    </source>
</reference>
<dbReference type="Gene3D" id="3.40.190.170">
    <property type="entry name" value="Bacterial extracellular solute-binding protein, family 7"/>
    <property type="match status" value="1"/>
</dbReference>
<feature type="binding site" evidence="3">
    <location>
        <position position="214"/>
    </location>
    <ligand>
        <name>Na(+)</name>
        <dbReference type="ChEBI" id="CHEBI:29101"/>
    </ligand>
</feature>
<dbReference type="AlphaFoldDB" id="A0A380MXI8"/>
<dbReference type="PANTHER" id="PTHR33376:SF5">
    <property type="entry name" value="EXTRACYTOPLASMIC SOLUTE RECEPTOR PROTEIN"/>
    <property type="match status" value="1"/>
</dbReference>
<dbReference type="PANTHER" id="PTHR33376">
    <property type="match status" value="1"/>
</dbReference>
<keyword evidence="1 4" id="KW-0732">Signal</keyword>
<feature type="binding site" evidence="3">
    <location>
        <position position="213"/>
    </location>
    <ligand>
        <name>substrate</name>
    </ligand>
</feature>
<dbReference type="Gene3D" id="3.40.190.10">
    <property type="entry name" value="Periplasmic binding protein-like II"/>
    <property type="match status" value="1"/>
</dbReference>
<proteinExistence type="predicted"/>
<dbReference type="Pfam" id="PF03480">
    <property type="entry name" value="DctP"/>
    <property type="match status" value="1"/>
</dbReference>
<evidence type="ECO:0000256" key="4">
    <source>
        <dbReference type="SAM" id="SignalP"/>
    </source>
</evidence>
<dbReference type="OrthoDB" id="9771186at2"/>
<sequence length="357" mass="40076">MKRRNLLKAGGVGALALGASASAKAADDKVFNWKLVMSWPKKFPGLASSMDWFVDEIKKISNGRLNITLYGAGELVPAFEVFNAVSDGTAEMGHGTPYYWKGKITEAEVFTSVPFGMEAQEFNSWFIEGDGQKLLTEVYKPFGVKPFLGGNTLTQMGGWFNKEINSIEDLKGLKIRMPGIAGEVYKMSGASPVSIPGAEIFTSMQSGVLDATDWVGPWNDLAFGLQKAAKYYYNGWQEPSAFMEILVNEKVYETLPSDLKDLLDIMTFALNQRVMSEFKRNNAISLKTLIDKYKVQIRSFPKEVILSFKANTEKYLDEFANKSELAKRIIDSYRTYLAEQIEASKNRMQIEQYRLLP</sequence>
<dbReference type="InterPro" id="IPR038404">
    <property type="entry name" value="TRAP_DctP_sf"/>
</dbReference>